<reference evidence="1 2" key="1">
    <citation type="submission" date="2019-02" db="EMBL/GenBank/DDBJ databases">
        <title>Deep-cultivation of Planctomycetes and their phenomic and genomic characterization uncovers novel biology.</title>
        <authorList>
            <person name="Wiegand S."/>
            <person name="Jogler M."/>
            <person name="Boedeker C."/>
            <person name="Pinto D."/>
            <person name="Vollmers J."/>
            <person name="Rivas-Marin E."/>
            <person name="Kohn T."/>
            <person name="Peeters S.H."/>
            <person name="Heuer A."/>
            <person name="Rast P."/>
            <person name="Oberbeckmann S."/>
            <person name="Bunk B."/>
            <person name="Jeske O."/>
            <person name="Meyerdierks A."/>
            <person name="Storesund J.E."/>
            <person name="Kallscheuer N."/>
            <person name="Luecker S."/>
            <person name="Lage O.M."/>
            <person name="Pohl T."/>
            <person name="Merkel B.J."/>
            <person name="Hornburger P."/>
            <person name="Mueller R.-W."/>
            <person name="Bruemmer F."/>
            <person name="Labrenz M."/>
            <person name="Spormann A.M."/>
            <person name="Op den Camp H."/>
            <person name="Overmann J."/>
            <person name="Amann R."/>
            <person name="Jetten M.S.M."/>
            <person name="Mascher T."/>
            <person name="Medema M.H."/>
            <person name="Devos D.P."/>
            <person name="Kaster A.-K."/>
            <person name="Ovreas L."/>
            <person name="Rohde M."/>
            <person name="Galperin M.Y."/>
            <person name="Jogler C."/>
        </authorList>
    </citation>
    <scope>NUCLEOTIDE SEQUENCE [LARGE SCALE GENOMIC DNA]</scope>
    <source>
        <strain evidence="1 2">ETA_A8</strain>
    </source>
</reference>
<sequence>MRYFAASYVCWRKTDPEWRIVTMRRLILIAMVLILSPLSLLSSAQESKPKSRLLDENEPDIGKFMRAKLQHSQKLIESLAGEDYEAMAKSSQEMSLLTLAAQWQLLQTEDYLHESIAFRRSADAITAAAKKKNLDGAALAYVEMTMNCIKCHKLVRHSKMAAVESPELEAVVARARQKALQSIAVPAPMQAVK</sequence>
<gene>
    <name evidence="1" type="ORF">ETAA8_57930</name>
</gene>
<dbReference type="OrthoDB" id="286349at2"/>
<dbReference type="Gene3D" id="1.20.120.10">
    <property type="entry name" value="Cytochrome c/b562"/>
    <property type="match status" value="1"/>
</dbReference>
<dbReference type="Proteomes" id="UP000315017">
    <property type="component" value="Chromosome"/>
</dbReference>
<evidence type="ECO:0000313" key="1">
    <source>
        <dbReference type="EMBL" id="QDU30647.1"/>
    </source>
</evidence>
<evidence type="ECO:0000313" key="2">
    <source>
        <dbReference type="Proteomes" id="UP000315017"/>
    </source>
</evidence>
<dbReference type="AlphaFoldDB" id="A0A517YKB3"/>
<protein>
    <submittedName>
        <fullName evidence="1">Uncharacterized protein</fullName>
    </submittedName>
</protein>
<keyword evidence="2" id="KW-1185">Reference proteome</keyword>
<organism evidence="1 2">
    <name type="scientific">Anatilimnocola aggregata</name>
    <dbReference type="NCBI Taxonomy" id="2528021"/>
    <lineage>
        <taxon>Bacteria</taxon>
        <taxon>Pseudomonadati</taxon>
        <taxon>Planctomycetota</taxon>
        <taxon>Planctomycetia</taxon>
        <taxon>Pirellulales</taxon>
        <taxon>Pirellulaceae</taxon>
        <taxon>Anatilimnocola</taxon>
    </lineage>
</organism>
<name>A0A517YKB3_9BACT</name>
<accession>A0A517YKB3</accession>
<dbReference type="KEGG" id="aagg:ETAA8_57930"/>
<dbReference type="EMBL" id="CP036274">
    <property type="protein sequence ID" value="QDU30647.1"/>
    <property type="molecule type" value="Genomic_DNA"/>
</dbReference>
<proteinExistence type="predicted"/>
<dbReference type="RefSeq" id="WP_145096470.1">
    <property type="nucleotide sequence ID" value="NZ_CP036274.1"/>
</dbReference>